<keyword evidence="3" id="KW-0645">Protease</keyword>
<dbReference type="Pfam" id="PF00443">
    <property type="entry name" value="UCH"/>
    <property type="match status" value="1"/>
</dbReference>
<proteinExistence type="predicted"/>
<comment type="catalytic activity">
    <reaction evidence="1">
        <text>Thiol-dependent hydrolysis of ester, thioester, amide, peptide and isopeptide bonds formed by the C-terminal Gly of ubiquitin (a 76-residue protein attached to proteins as an intracellular targeting signal).</text>
        <dbReference type="EC" id="3.4.19.12"/>
    </reaction>
</comment>
<feature type="region of interest" description="Disordered" evidence="7">
    <location>
        <begin position="327"/>
        <end position="373"/>
    </location>
</feature>
<feature type="compositionally biased region" description="Pro residues" evidence="7">
    <location>
        <begin position="358"/>
        <end position="372"/>
    </location>
</feature>
<evidence type="ECO:0000256" key="2">
    <source>
        <dbReference type="ARBA" id="ARBA00012759"/>
    </source>
</evidence>
<protein>
    <recommendedName>
        <fullName evidence="2">ubiquitinyl hydrolase 1</fullName>
        <ecNumber evidence="2">3.4.19.12</ecNumber>
    </recommendedName>
</protein>
<dbReference type="GO" id="GO:0005634">
    <property type="term" value="C:nucleus"/>
    <property type="evidence" value="ECO:0007669"/>
    <property type="project" value="TreeGrafter"/>
</dbReference>
<feature type="region of interest" description="Disordered" evidence="7">
    <location>
        <begin position="101"/>
        <end position="313"/>
    </location>
</feature>
<evidence type="ECO:0000259" key="8">
    <source>
        <dbReference type="PROSITE" id="PS50235"/>
    </source>
</evidence>
<evidence type="ECO:0000256" key="3">
    <source>
        <dbReference type="ARBA" id="ARBA00022670"/>
    </source>
</evidence>
<evidence type="ECO:0000313" key="10">
    <source>
        <dbReference type="Proteomes" id="UP000054350"/>
    </source>
</evidence>
<dbReference type="GO" id="GO:0005829">
    <property type="term" value="C:cytosol"/>
    <property type="evidence" value="ECO:0007669"/>
    <property type="project" value="TreeGrafter"/>
</dbReference>
<feature type="compositionally biased region" description="Low complexity" evidence="7">
    <location>
        <begin position="1"/>
        <end position="11"/>
    </location>
</feature>
<dbReference type="eggNOG" id="KOG1871">
    <property type="taxonomic scope" value="Eukaryota"/>
</dbReference>
<feature type="region of interest" description="Disordered" evidence="7">
    <location>
        <begin position="948"/>
        <end position="1104"/>
    </location>
</feature>
<feature type="compositionally biased region" description="Low complexity" evidence="7">
    <location>
        <begin position="179"/>
        <end position="189"/>
    </location>
</feature>
<dbReference type="GO" id="GO:0016579">
    <property type="term" value="P:protein deubiquitination"/>
    <property type="evidence" value="ECO:0007669"/>
    <property type="project" value="InterPro"/>
</dbReference>
<feature type="compositionally biased region" description="Low complexity" evidence="7">
    <location>
        <begin position="987"/>
        <end position="1019"/>
    </location>
</feature>
<dbReference type="Proteomes" id="UP000054350">
    <property type="component" value="Unassembled WGS sequence"/>
</dbReference>
<dbReference type="AlphaFoldDB" id="A0A0L0SM22"/>
<feature type="compositionally biased region" description="Low complexity" evidence="7">
    <location>
        <begin position="344"/>
        <end position="357"/>
    </location>
</feature>
<feature type="compositionally biased region" description="Low complexity" evidence="7">
    <location>
        <begin position="949"/>
        <end position="975"/>
    </location>
</feature>
<dbReference type="InterPro" id="IPR028889">
    <property type="entry name" value="USP"/>
</dbReference>
<dbReference type="OrthoDB" id="429671at2759"/>
<evidence type="ECO:0000256" key="7">
    <source>
        <dbReference type="SAM" id="MobiDB-lite"/>
    </source>
</evidence>
<dbReference type="PROSITE" id="PS00972">
    <property type="entry name" value="USP_1"/>
    <property type="match status" value="1"/>
</dbReference>
<evidence type="ECO:0000256" key="1">
    <source>
        <dbReference type="ARBA" id="ARBA00000707"/>
    </source>
</evidence>
<reference evidence="9 10" key="1">
    <citation type="submission" date="2009-11" db="EMBL/GenBank/DDBJ databases">
        <title>Annotation of Allomyces macrogynus ATCC 38327.</title>
        <authorList>
            <consortium name="The Broad Institute Genome Sequencing Platform"/>
            <person name="Russ C."/>
            <person name="Cuomo C."/>
            <person name="Burger G."/>
            <person name="Gray M.W."/>
            <person name="Holland P.W.H."/>
            <person name="King N."/>
            <person name="Lang F.B.F."/>
            <person name="Roger A.J."/>
            <person name="Ruiz-Trillo I."/>
            <person name="Young S.K."/>
            <person name="Zeng Q."/>
            <person name="Gargeya S."/>
            <person name="Fitzgerald M."/>
            <person name="Haas B."/>
            <person name="Abouelleil A."/>
            <person name="Alvarado L."/>
            <person name="Arachchi H.M."/>
            <person name="Berlin A."/>
            <person name="Chapman S.B."/>
            <person name="Gearin G."/>
            <person name="Goldberg J."/>
            <person name="Griggs A."/>
            <person name="Gujja S."/>
            <person name="Hansen M."/>
            <person name="Heiman D."/>
            <person name="Howarth C."/>
            <person name="Larimer J."/>
            <person name="Lui A."/>
            <person name="MacDonald P.J.P."/>
            <person name="McCowen C."/>
            <person name="Montmayeur A."/>
            <person name="Murphy C."/>
            <person name="Neiman D."/>
            <person name="Pearson M."/>
            <person name="Priest M."/>
            <person name="Roberts A."/>
            <person name="Saif S."/>
            <person name="Shea T."/>
            <person name="Sisk P."/>
            <person name="Stolte C."/>
            <person name="Sykes S."/>
            <person name="Wortman J."/>
            <person name="Nusbaum C."/>
            <person name="Birren B."/>
        </authorList>
    </citation>
    <scope>NUCLEOTIDE SEQUENCE [LARGE SCALE GENOMIC DNA]</scope>
    <source>
        <strain evidence="9 10">ATCC 38327</strain>
    </source>
</reference>
<dbReference type="InterPro" id="IPR001394">
    <property type="entry name" value="Peptidase_C19_UCH"/>
</dbReference>
<organism evidence="9 10">
    <name type="scientific">Allomyces macrogynus (strain ATCC 38327)</name>
    <name type="common">Allomyces javanicus var. macrogynus</name>
    <dbReference type="NCBI Taxonomy" id="578462"/>
    <lineage>
        <taxon>Eukaryota</taxon>
        <taxon>Fungi</taxon>
        <taxon>Fungi incertae sedis</taxon>
        <taxon>Blastocladiomycota</taxon>
        <taxon>Blastocladiomycetes</taxon>
        <taxon>Blastocladiales</taxon>
        <taxon>Blastocladiaceae</taxon>
        <taxon>Allomyces</taxon>
    </lineage>
</organism>
<feature type="compositionally biased region" description="Low complexity" evidence="7">
    <location>
        <begin position="105"/>
        <end position="126"/>
    </location>
</feature>
<dbReference type="InterPro" id="IPR018200">
    <property type="entry name" value="USP_CS"/>
</dbReference>
<dbReference type="InterPro" id="IPR038765">
    <property type="entry name" value="Papain-like_cys_pep_sf"/>
</dbReference>
<dbReference type="EMBL" id="GG745342">
    <property type="protein sequence ID" value="KNE63557.1"/>
    <property type="molecule type" value="Genomic_DNA"/>
</dbReference>
<dbReference type="PANTHER" id="PTHR24006">
    <property type="entry name" value="UBIQUITIN CARBOXYL-TERMINAL HYDROLASE"/>
    <property type="match status" value="1"/>
</dbReference>
<feature type="compositionally biased region" description="Pro residues" evidence="7">
    <location>
        <begin position="127"/>
        <end position="137"/>
    </location>
</feature>
<feature type="compositionally biased region" description="Low complexity" evidence="7">
    <location>
        <begin position="28"/>
        <end position="48"/>
    </location>
</feature>
<dbReference type="SUPFAM" id="SSF54001">
    <property type="entry name" value="Cysteine proteinases"/>
    <property type="match status" value="1"/>
</dbReference>
<dbReference type="EC" id="3.4.19.12" evidence="2"/>
<feature type="compositionally biased region" description="Basic residues" evidence="7">
    <location>
        <begin position="49"/>
        <end position="63"/>
    </location>
</feature>
<feature type="region of interest" description="Disordered" evidence="7">
    <location>
        <begin position="387"/>
        <end position="446"/>
    </location>
</feature>
<dbReference type="STRING" id="578462.A0A0L0SM22"/>
<feature type="region of interest" description="Disordered" evidence="7">
    <location>
        <begin position="1"/>
        <end position="67"/>
    </location>
</feature>
<dbReference type="OMA" id="GECEMAP"/>
<dbReference type="InterPro" id="IPR050164">
    <property type="entry name" value="Peptidase_C19"/>
</dbReference>
<dbReference type="PANTHER" id="PTHR24006:SF687">
    <property type="entry name" value="UBIQUITIN CARBOXYL-TERMINAL HYDROLASE 10"/>
    <property type="match status" value="1"/>
</dbReference>
<keyword evidence="5" id="KW-0378">Hydrolase</keyword>
<keyword evidence="6" id="KW-0788">Thiol protease</keyword>
<dbReference type="Gene3D" id="3.90.70.10">
    <property type="entry name" value="Cysteine proteinases"/>
    <property type="match status" value="1"/>
</dbReference>
<sequence length="1104" mass="113089">MPPSASTTSSSAPPPTISAPRGRSVAGLSPSRSASPSSSSSPKSTLPSLKKRTRRFLLARRSRTSPPMLDAPAVAFWLVDPPPELTVPLLFFTPPETDVVDRDNASLPSAPAVSAPAPAPAAAVPAAPAPEPAPTPASPSSAVPHIPALPSIPLSTPIAPWARASPSASPKSSAPPSPAAASAPASAQALRGPGPKPKLPSRASSPTPSEAKNSPKSAAAAAPARSQSRGRPGRPAGPPTIVTAATAPAATAGPAPAPVSAPADGRAWAKAAKAGRGSATAASLPASPTANGPVSAPAAAANATGSENGKPARSPIRFLQADYQDAAATTTSLRKRDASPPAKPTAAAATPAAAPVTAPSPAPAPAPVPAAPPSSWAALLKAATAPTAPHLGDRGLSPVGEADDDDGDATDTSTTATARPTTATTTLTAGTSASSRPSTASTTATITPSAVFQNGLDRGSTKLVAMGTLAQQYREEPVTRAVPISPRGLLNNGNMCFLNVILQPLIHCPPFFALVRTIAHRVAHSMRDNTQLIEAFVAFFREYAGSALGSAAGAGQAKPASVAWGARPSAATMTPDPTPAMATASERMVNGVDPEALQPEVIYDVVRTQRKMSLVKGRQEDAEEFLGFLLDGLHSEFVAAAKSAMEAVTARASPDPNEGEWLEVGHGKHKTSVTRAVTVHDSPITRLFGGRIRNTLRVPGQKDSVTIEPFQALPLDIQPDHVTSVAEALRLLVKPDVIDEYPAADGSLVEAQKQAHLDRVPPVLVLHLKRFLFDHRTHDTVKLGKHVAVPARLELEPVLWAPRPRARSLQRSGSPTRTRAAHDWAHVAAAAVPPKPEPARDTEYRLFAVVYHHGHTASGGHYTCDLLESEANGTWIRTDDTDLARVATADVLAEKPDREPYLLFYEAVNRVDRSADAAGAGVPALGPIKKRANAVVEIVGNAVEPAPAPVAAAPSTSSAAASRTAFPASARTSSPVTASMSRAPTIASTPARTASPVPPAAAALPNGIDAAPTPDRATAPSPPAAPVQEAPFTVVAKPQKKKKNDAPHLQHGGYSHHHQYGSSGRGANRGRGSAYRGGAGGSGRGGGRGGYARSGSSDRAPRTQ</sequence>
<keyword evidence="10" id="KW-1185">Reference proteome</keyword>
<evidence type="ECO:0000256" key="5">
    <source>
        <dbReference type="ARBA" id="ARBA00022801"/>
    </source>
</evidence>
<name>A0A0L0SM22_ALLM3</name>
<feature type="compositionally biased region" description="Low complexity" evidence="7">
    <location>
        <begin position="157"/>
        <end position="172"/>
    </location>
</feature>
<keyword evidence="4" id="KW-0833">Ubl conjugation pathway</keyword>
<reference evidence="10" key="2">
    <citation type="submission" date="2009-11" db="EMBL/GenBank/DDBJ databases">
        <title>The Genome Sequence of Allomyces macrogynus strain ATCC 38327.</title>
        <authorList>
            <consortium name="The Broad Institute Genome Sequencing Platform"/>
            <person name="Russ C."/>
            <person name="Cuomo C."/>
            <person name="Shea T."/>
            <person name="Young S.K."/>
            <person name="Zeng Q."/>
            <person name="Koehrsen M."/>
            <person name="Haas B."/>
            <person name="Borodovsky M."/>
            <person name="Guigo R."/>
            <person name="Alvarado L."/>
            <person name="Berlin A."/>
            <person name="Borenstein D."/>
            <person name="Chen Z."/>
            <person name="Engels R."/>
            <person name="Freedman E."/>
            <person name="Gellesch M."/>
            <person name="Goldberg J."/>
            <person name="Griggs A."/>
            <person name="Gujja S."/>
            <person name="Heiman D."/>
            <person name="Hepburn T."/>
            <person name="Howarth C."/>
            <person name="Jen D."/>
            <person name="Larson L."/>
            <person name="Lewis B."/>
            <person name="Mehta T."/>
            <person name="Park D."/>
            <person name="Pearson M."/>
            <person name="Roberts A."/>
            <person name="Saif S."/>
            <person name="Shenoy N."/>
            <person name="Sisk P."/>
            <person name="Stolte C."/>
            <person name="Sykes S."/>
            <person name="Walk T."/>
            <person name="White J."/>
            <person name="Yandava C."/>
            <person name="Burger G."/>
            <person name="Gray M.W."/>
            <person name="Holland P.W.H."/>
            <person name="King N."/>
            <person name="Lang F.B.F."/>
            <person name="Roger A.J."/>
            <person name="Ruiz-Trillo I."/>
            <person name="Lander E."/>
            <person name="Nusbaum C."/>
        </authorList>
    </citation>
    <scope>NUCLEOTIDE SEQUENCE [LARGE SCALE GENOMIC DNA]</scope>
    <source>
        <strain evidence="10">ATCC 38327</strain>
    </source>
</reference>
<dbReference type="GO" id="GO:0004843">
    <property type="term" value="F:cysteine-type deubiquitinase activity"/>
    <property type="evidence" value="ECO:0007669"/>
    <property type="project" value="UniProtKB-EC"/>
</dbReference>
<dbReference type="PROSITE" id="PS00973">
    <property type="entry name" value="USP_2"/>
    <property type="match status" value="1"/>
</dbReference>
<dbReference type="PROSITE" id="PS50235">
    <property type="entry name" value="USP_3"/>
    <property type="match status" value="1"/>
</dbReference>
<evidence type="ECO:0000256" key="6">
    <source>
        <dbReference type="ARBA" id="ARBA00022807"/>
    </source>
</evidence>
<accession>A0A0L0SM22</accession>
<feature type="compositionally biased region" description="Low complexity" evidence="7">
    <location>
        <begin position="211"/>
        <end position="306"/>
    </location>
</feature>
<feature type="domain" description="USP" evidence="8">
    <location>
        <begin position="487"/>
        <end position="908"/>
    </location>
</feature>
<feature type="compositionally biased region" description="Low complexity" evidence="7">
    <location>
        <begin position="410"/>
        <end position="446"/>
    </location>
</feature>
<dbReference type="GO" id="GO:0006508">
    <property type="term" value="P:proteolysis"/>
    <property type="evidence" value="ECO:0007669"/>
    <property type="project" value="UniProtKB-KW"/>
</dbReference>
<gene>
    <name evidence="9" type="ORF">AMAG_08666</name>
</gene>
<dbReference type="CDD" id="cd02257">
    <property type="entry name" value="Peptidase_C19"/>
    <property type="match status" value="1"/>
</dbReference>
<feature type="compositionally biased region" description="Gly residues" evidence="7">
    <location>
        <begin position="1063"/>
        <end position="1092"/>
    </location>
</feature>
<dbReference type="VEuPathDB" id="FungiDB:AMAG_08666"/>
<evidence type="ECO:0000313" key="9">
    <source>
        <dbReference type="EMBL" id="KNE63557.1"/>
    </source>
</evidence>
<evidence type="ECO:0000256" key="4">
    <source>
        <dbReference type="ARBA" id="ARBA00022786"/>
    </source>
</evidence>